<evidence type="ECO:0000256" key="1">
    <source>
        <dbReference type="SAM" id="MobiDB-lite"/>
    </source>
</evidence>
<dbReference type="EMBL" id="VSRR010003462">
    <property type="protein sequence ID" value="MPC36245.1"/>
    <property type="molecule type" value="Genomic_DNA"/>
</dbReference>
<feature type="region of interest" description="Disordered" evidence="1">
    <location>
        <begin position="46"/>
        <end position="67"/>
    </location>
</feature>
<name>A0A5B7ES63_PORTR</name>
<feature type="compositionally biased region" description="Basic and acidic residues" evidence="1">
    <location>
        <begin position="46"/>
        <end position="58"/>
    </location>
</feature>
<accession>A0A5B7ES63</accession>
<dbReference type="AlphaFoldDB" id="A0A5B7ES63"/>
<proteinExistence type="predicted"/>
<evidence type="ECO:0000313" key="3">
    <source>
        <dbReference type="Proteomes" id="UP000324222"/>
    </source>
</evidence>
<keyword evidence="3" id="KW-1185">Reference proteome</keyword>
<protein>
    <submittedName>
        <fullName evidence="2">Uncharacterized protein</fullName>
    </submittedName>
</protein>
<comment type="caution">
    <text evidence="2">The sequence shown here is derived from an EMBL/GenBank/DDBJ whole genome shotgun (WGS) entry which is preliminary data.</text>
</comment>
<dbReference type="Proteomes" id="UP000324222">
    <property type="component" value="Unassembled WGS sequence"/>
</dbReference>
<gene>
    <name evidence="2" type="ORF">E2C01_029696</name>
</gene>
<sequence length="84" mass="9040">MEAAAGDAQCNCNIEARQEKRSYGNGKAGIGGKDREGLDQMKNVKSMEKGHQGSERKGRGLSNNVSRTGEMLKTLEIVHSSGFV</sequence>
<organism evidence="2 3">
    <name type="scientific">Portunus trituberculatus</name>
    <name type="common">Swimming crab</name>
    <name type="synonym">Neptunus trituberculatus</name>
    <dbReference type="NCBI Taxonomy" id="210409"/>
    <lineage>
        <taxon>Eukaryota</taxon>
        <taxon>Metazoa</taxon>
        <taxon>Ecdysozoa</taxon>
        <taxon>Arthropoda</taxon>
        <taxon>Crustacea</taxon>
        <taxon>Multicrustacea</taxon>
        <taxon>Malacostraca</taxon>
        <taxon>Eumalacostraca</taxon>
        <taxon>Eucarida</taxon>
        <taxon>Decapoda</taxon>
        <taxon>Pleocyemata</taxon>
        <taxon>Brachyura</taxon>
        <taxon>Eubrachyura</taxon>
        <taxon>Portunoidea</taxon>
        <taxon>Portunidae</taxon>
        <taxon>Portuninae</taxon>
        <taxon>Portunus</taxon>
    </lineage>
</organism>
<reference evidence="2 3" key="1">
    <citation type="submission" date="2019-05" db="EMBL/GenBank/DDBJ databases">
        <title>Another draft genome of Portunus trituberculatus and its Hox gene families provides insights of decapod evolution.</title>
        <authorList>
            <person name="Jeong J.-H."/>
            <person name="Song I."/>
            <person name="Kim S."/>
            <person name="Choi T."/>
            <person name="Kim D."/>
            <person name="Ryu S."/>
            <person name="Kim W."/>
        </authorList>
    </citation>
    <scope>NUCLEOTIDE SEQUENCE [LARGE SCALE GENOMIC DNA]</scope>
    <source>
        <tissue evidence="2">Muscle</tissue>
    </source>
</reference>
<evidence type="ECO:0000313" key="2">
    <source>
        <dbReference type="EMBL" id="MPC36245.1"/>
    </source>
</evidence>